<gene>
    <name evidence="2" type="ORF">2083</name>
</gene>
<keyword evidence="1" id="KW-1133">Transmembrane helix</keyword>
<feature type="transmembrane region" description="Helical" evidence="1">
    <location>
        <begin position="6"/>
        <end position="26"/>
    </location>
</feature>
<dbReference type="EMBL" id="CGIH01000032">
    <property type="protein sequence ID" value="CFX87076.1"/>
    <property type="molecule type" value="Genomic_DNA"/>
</dbReference>
<reference evidence="2 3" key="1">
    <citation type="submission" date="2015-03" db="EMBL/GenBank/DDBJ databases">
        <authorList>
            <person name="Murphy D."/>
        </authorList>
    </citation>
    <scope>NUCLEOTIDE SEQUENCE [LARGE SCALE GENOMIC DNA]</scope>
    <source>
        <strain evidence="2 3">OL-4</strain>
    </source>
</reference>
<keyword evidence="1" id="KW-0812">Transmembrane</keyword>
<accession>A0A0E4C962</accession>
<evidence type="ECO:0000313" key="2">
    <source>
        <dbReference type="EMBL" id="CFX87076.1"/>
    </source>
</evidence>
<sequence length="116" mass="13684">MSNELLFHLISLAIIAIVTILPAFYILEKRKNKNHSFIIKNRRDTFKPWIMLSSIYIGFIVENNKSVIAGILIGLAWFILFSILIYWPLFFKQPQGEGYDGWISKYIKWLEYPNNN</sequence>
<organism evidence="2 3">
    <name type="scientific">Syntrophomonas zehnderi OL-4</name>
    <dbReference type="NCBI Taxonomy" id="690567"/>
    <lineage>
        <taxon>Bacteria</taxon>
        <taxon>Bacillati</taxon>
        <taxon>Bacillota</taxon>
        <taxon>Clostridia</taxon>
        <taxon>Eubacteriales</taxon>
        <taxon>Syntrophomonadaceae</taxon>
        <taxon>Syntrophomonas</taxon>
    </lineage>
</organism>
<dbReference type="AlphaFoldDB" id="A0A0E4C962"/>
<name>A0A0E4C962_9FIRM</name>
<protein>
    <submittedName>
        <fullName evidence="2">Uncharacterized</fullName>
    </submittedName>
</protein>
<keyword evidence="1" id="KW-0472">Membrane</keyword>
<feature type="transmembrane region" description="Helical" evidence="1">
    <location>
        <begin position="67"/>
        <end position="87"/>
    </location>
</feature>
<evidence type="ECO:0000313" key="3">
    <source>
        <dbReference type="Proteomes" id="UP000045545"/>
    </source>
</evidence>
<dbReference type="Proteomes" id="UP000045545">
    <property type="component" value="Unassembled WGS sequence"/>
</dbReference>
<evidence type="ECO:0000256" key="1">
    <source>
        <dbReference type="SAM" id="Phobius"/>
    </source>
</evidence>
<keyword evidence="3" id="KW-1185">Reference proteome</keyword>
<proteinExistence type="predicted"/>
<dbReference type="RefSeq" id="WP_046498545.1">
    <property type="nucleotide sequence ID" value="NZ_CGIH01000032.1"/>
</dbReference>